<dbReference type="PANTHER" id="PTHR42866">
    <property type="entry name" value="3-DEOXY-MANNO-OCTULOSONATE CYTIDYLYLTRANSFERASE"/>
    <property type="match status" value="1"/>
</dbReference>
<sequence>MTSSRLPGKVLIPAGGRSMLDHHIDRLSRADLPVVLATTTNAADDPLADLGHRRGIEVFRGSEGDVLSRFAGAASSAGLDVVVRVTSDCPLIDAALISDGVRRFVELDDPHAHVSNVLERTYPRGFDFEVFAASALAEADRNATEPAEREHVTPYLYTGRSPRSSIHSITQQVDASHYRVTLDTPEDLTVIRALIEDHGAAGLDVSEIVAVLDSHPELAAINAHVEQKKLGE</sequence>
<evidence type="ECO:0000313" key="2">
    <source>
        <dbReference type="Proteomes" id="UP001337723"/>
    </source>
</evidence>
<dbReference type="InterPro" id="IPR029044">
    <property type="entry name" value="Nucleotide-diphossugar_trans"/>
</dbReference>
<dbReference type="Proteomes" id="UP001337723">
    <property type="component" value="Chromosome"/>
</dbReference>
<name>A0AA48H8G7_9RHOB</name>
<keyword evidence="1" id="KW-0648">Protein biosynthesis</keyword>
<protein>
    <submittedName>
        <fullName evidence="1">Translation initiation factor IF-1</fullName>
    </submittedName>
</protein>
<gene>
    <name evidence="1" type="primary">infA</name>
    <name evidence="1" type="ORF">MACH21_10200</name>
</gene>
<proteinExistence type="predicted"/>
<dbReference type="Pfam" id="PF02348">
    <property type="entry name" value="CTP_transf_3"/>
    <property type="match status" value="1"/>
</dbReference>
<keyword evidence="1" id="KW-0396">Initiation factor</keyword>
<reference evidence="1 2" key="1">
    <citation type="submission" date="2023-01" db="EMBL/GenBank/DDBJ databases">
        <title>Complete genome sequence of Roseicyclus marinus strain Dej080120_10.</title>
        <authorList>
            <person name="Ueki S."/>
            <person name="Maruyama F."/>
        </authorList>
    </citation>
    <scope>NUCLEOTIDE SEQUENCE [LARGE SCALE GENOMIC DNA]</scope>
    <source>
        <strain evidence="1 2">Dej080120_10</strain>
    </source>
</reference>
<accession>A0AA48H8G7</accession>
<dbReference type="SUPFAM" id="SSF53448">
    <property type="entry name" value="Nucleotide-diphospho-sugar transferases"/>
    <property type="match status" value="1"/>
</dbReference>
<dbReference type="GO" id="GO:0043022">
    <property type="term" value="F:ribosome binding"/>
    <property type="evidence" value="ECO:0007669"/>
    <property type="project" value="UniProtKB-UniRule"/>
</dbReference>
<dbReference type="EMBL" id="AP027266">
    <property type="protein sequence ID" value="BDW84843.1"/>
    <property type="molecule type" value="Genomic_DNA"/>
</dbReference>
<dbReference type="GO" id="GO:0019843">
    <property type="term" value="F:rRNA binding"/>
    <property type="evidence" value="ECO:0007669"/>
    <property type="project" value="UniProtKB-UniRule"/>
</dbReference>
<organism evidence="1 2">
    <name type="scientific">Roseicyclus marinus</name>
    <dbReference type="NCBI Taxonomy" id="2161673"/>
    <lineage>
        <taxon>Bacteria</taxon>
        <taxon>Pseudomonadati</taxon>
        <taxon>Pseudomonadota</taxon>
        <taxon>Alphaproteobacteria</taxon>
        <taxon>Rhodobacterales</taxon>
        <taxon>Roseobacteraceae</taxon>
        <taxon>Roseicyclus</taxon>
    </lineage>
</organism>
<dbReference type="Gene3D" id="3.90.550.10">
    <property type="entry name" value="Spore Coat Polysaccharide Biosynthesis Protein SpsA, Chain A"/>
    <property type="match status" value="1"/>
</dbReference>
<keyword evidence="2" id="KW-1185">Reference proteome</keyword>
<dbReference type="GO" id="GO:0003743">
    <property type="term" value="F:translation initiation factor activity"/>
    <property type="evidence" value="ECO:0007669"/>
    <property type="project" value="UniProtKB-UniRule"/>
</dbReference>
<dbReference type="PANTHER" id="PTHR42866:SF1">
    <property type="entry name" value="SPORE COAT POLYSACCHARIDE BIOSYNTHESIS PROTEIN SPSF"/>
    <property type="match status" value="1"/>
</dbReference>
<dbReference type="AlphaFoldDB" id="A0AA48H8G7"/>
<dbReference type="GO" id="GO:0005829">
    <property type="term" value="C:cytosol"/>
    <property type="evidence" value="ECO:0007669"/>
    <property type="project" value="TreeGrafter"/>
</dbReference>
<evidence type="ECO:0000313" key="1">
    <source>
        <dbReference type="EMBL" id="BDW84843.1"/>
    </source>
</evidence>
<dbReference type="KEGG" id="rmai:MACH21_10200"/>
<dbReference type="CDD" id="cd02518">
    <property type="entry name" value="GT2_SpsF"/>
    <property type="match status" value="1"/>
</dbReference>
<dbReference type="InterPro" id="IPR003329">
    <property type="entry name" value="Cytidylyl_trans"/>
</dbReference>